<comment type="similarity">
    <text evidence="1">Belongs to the type-B carboxylesterase/lipase family.</text>
</comment>
<dbReference type="Gene3D" id="3.40.50.1820">
    <property type="entry name" value="alpha/beta hydrolase"/>
    <property type="match status" value="1"/>
</dbReference>
<keyword evidence="2" id="KW-0378">Hydrolase</keyword>
<dbReference type="PANTHER" id="PTHR43918:SF4">
    <property type="entry name" value="CARBOXYLIC ESTER HYDROLASE"/>
    <property type="match status" value="1"/>
</dbReference>
<feature type="domain" description="Carboxylesterase type B" evidence="3">
    <location>
        <begin position="7"/>
        <end position="90"/>
    </location>
</feature>
<dbReference type="RefSeq" id="XP_008100595.1">
    <property type="nucleotide sequence ID" value="XM_008102404.1"/>
</dbReference>
<feature type="domain" description="Carboxylesterase type B" evidence="3">
    <location>
        <begin position="129"/>
        <end position="195"/>
    </location>
</feature>
<dbReference type="InterPro" id="IPR029058">
    <property type="entry name" value="AB_hydrolase_fold"/>
</dbReference>
<dbReference type="EMBL" id="GG697440">
    <property type="protein sequence ID" value="EFQ36575.1"/>
    <property type="molecule type" value="Genomic_DNA"/>
</dbReference>
<reference evidence="5" key="1">
    <citation type="journal article" date="2012" name="Nat. Genet.">
        <title>Lifestyle transitions in plant pathogenic Colletotrichum fungi deciphered by genome and transcriptome analyses.</title>
        <authorList>
            <person name="O'Connell R.J."/>
            <person name="Thon M.R."/>
            <person name="Hacquard S."/>
            <person name="Amyotte S.G."/>
            <person name="Kleemann J."/>
            <person name="Torres M.F."/>
            <person name="Damm U."/>
            <person name="Buiate E.A."/>
            <person name="Epstein L."/>
            <person name="Alkan N."/>
            <person name="Altmueller J."/>
            <person name="Alvarado-Balderrama L."/>
            <person name="Bauser C.A."/>
            <person name="Becker C."/>
            <person name="Birren B.W."/>
            <person name="Chen Z."/>
            <person name="Choi J."/>
            <person name="Crouch J.A."/>
            <person name="Duvick J.P."/>
            <person name="Farman M.A."/>
            <person name="Gan P."/>
            <person name="Heiman D."/>
            <person name="Henrissat B."/>
            <person name="Howard R.J."/>
            <person name="Kabbage M."/>
            <person name="Koch C."/>
            <person name="Kracher B."/>
            <person name="Kubo Y."/>
            <person name="Law A.D."/>
            <person name="Lebrun M.-H."/>
            <person name="Lee Y.-H."/>
            <person name="Miyara I."/>
            <person name="Moore N."/>
            <person name="Neumann U."/>
            <person name="Nordstroem K."/>
            <person name="Panaccione D.G."/>
            <person name="Panstruga R."/>
            <person name="Place M."/>
            <person name="Proctor R.H."/>
            <person name="Prusky D."/>
            <person name="Rech G."/>
            <person name="Reinhardt R."/>
            <person name="Rollins J.A."/>
            <person name="Rounsley S."/>
            <person name="Schardl C.L."/>
            <person name="Schwartz D.C."/>
            <person name="Shenoy N."/>
            <person name="Shirasu K."/>
            <person name="Sikhakolli U.R."/>
            <person name="Stueber K."/>
            <person name="Sukno S.A."/>
            <person name="Sweigard J.A."/>
            <person name="Takano Y."/>
            <person name="Takahara H."/>
            <person name="Trail F."/>
            <person name="van der Does H.C."/>
            <person name="Voll L.M."/>
            <person name="Will I."/>
            <person name="Young S."/>
            <person name="Zeng Q."/>
            <person name="Zhang J."/>
            <person name="Zhou S."/>
            <person name="Dickman M.B."/>
            <person name="Schulze-Lefert P."/>
            <person name="Ver Loren van Themaat E."/>
            <person name="Ma L.-J."/>
            <person name="Vaillancourt L.J."/>
        </authorList>
    </citation>
    <scope>NUCLEOTIDE SEQUENCE [LARGE SCALE GENOMIC DNA]</scope>
    <source>
        <strain evidence="5">M1.001 / M2 / FGSC 10212</strain>
    </source>
</reference>
<dbReference type="HOGENOM" id="CLU_1312741_0_0_1"/>
<dbReference type="Proteomes" id="UP000008782">
    <property type="component" value="Unassembled WGS sequence"/>
</dbReference>
<evidence type="ECO:0000256" key="1">
    <source>
        <dbReference type="ARBA" id="ARBA00005964"/>
    </source>
</evidence>
<evidence type="ECO:0000313" key="5">
    <source>
        <dbReference type="Proteomes" id="UP000008782"/>
    </source>
</evidence>
<dbReference type="GO" id="GO:0052689">
    <property type="term" value="F:carboxylic ester hydrolase activity"/>
    <property type="evidence" value="ECO:0007669"/>
    <property type="project" value="TreeGrafter"/>
</dbReference>
<gene>
    <name evidence="4" type="ORF">GLRG_11708</name>
</gene>
<dbReference type="AlphaFoldDB" id="E3R0D7"/>
<dbReference type="PANTHER" id="PTHR43918">
    <property type="entry name" value="ACETYLCHOLINESTERASE"/>
    <property type="match status" value="1"/>
</dbReference>
<dbReference type="VEuPathDB" id="FungiDB:GLRG_11708"/>
<evidence type="ECO:0000313" key="4">
    <source>
        <dbReference type="EMBL" id="EFQ36575.1"/>
    </source>
</evidence>
<dbReference type="InterPro" id="IPR002018">
    <property type="entry name" value="CarbesteraseB"/>
</dbReference>
<dbReference type="SUPFAM" id="SSF53474">
    <property type="entry name" value="alpha/beta-Hydrolases"/>
    <property type="match status" value="1"/>
</dbReference>
<feature type="non-terminal residue" evidence="4">
    <location>
        <position position="1"/>
    </location>
</feature>
<dbReference type="OrthoDB" id="6846267at2759"/>
<evidence type="ECO:0000256" key="2">
    <source>
        <dbReference type="ARBA" id="ARBA00022801"/>
    </source>
</evidence>
<sequence>RALAAPFGVWYGIKYAEQPIGKLRFSSVQWPSAFNGTRDAKSDRKFCIQYVKTESVYGEDCLNLNVYRPSVVSPDKKLPVLVWIHGIGSVSQWRWHNVPPSFVCHSLTRASYGCDHQLQNDAFSALGIDNLGLQNQHQLLCFVHIYVSSFSGDPERINLTGKSAGAYSIGFHYQKPHPSPSHFHYAIFQSGSPTGRSLPVTSDPFIVTQF</sequence>
<organism evidence="5">
    <name type="scientific">Colletotrichum graminicola (strain M1.001 / M2 / FGSC 10212)</name>
    <name type="common">Maize anthracnose fungus</name>
    <name type="synonym">Glomerella graminicola</name>
    <dbReference type="NCBI Taxonomy" id="645133"/>
    <lineage>
        <taxon>Eukaryota</taxon>
        <taxon>Fungi</taxon>
        <taxon>Dikarya</taxon>
        <taxon>Ascomycota</taxon>
        <taxon>Pezizomycotina</taxon>
        <taxon>Sordariomycetes</taxon>
        <taxon>Hypocreomycetidae</taxon>
        <taxon>Glomerellales</taxon>
        <taxon>Glomerellaceae</taxon>
        <taxon>Colletotrichum</taxon>
        <taxon>Colletotrichum graminicola species complex</taxon>
    </lineage>
</organism>
<dbReference type="GeneID" id="24417072"/>
<accession>E3R0D7</accession>
<proteinExistence type="inferred from homology"/>
<dbReference type="eggNOG" id="KOG4389">
    <property type="taxonomic scope" value="Eukaryota"/>
</dbReference>
<dbReference type="InterPro" id="IPR050654">
    <property type="entry name" value="AChE-related_enzymes"/>
</dbReference>
<name>E3R0D7_COLGM</name>
<keyword evidence="5" id="KW-1185">Reference proteome</keyword>
<protein>
    <submittedName>
        <fullName evidence="4">Acetylcholinesterase</fullName>
    </submittedName>
</protein>
<evidence type="ECO:0000259" key="3">
    <source>
        <dbReference type="Pfam" id="PF00135"/>
    </source>
</evidence>
<dbReference type="STRING" id="645133.E3R0D7"/>
<dbReference type="Pfam" id="PF00135">
    <property type="entry name" value="COesterase"/>
    <property type="match status" value="2"/>
</dbReference>